<dbReference type="InterPro" id="IPR000924">
    <property type="entry name" value="Glu/Gln-tRNA-synth"/>
</dbReference>
<dbReference type="KEGG" id="moc:BB934_09365"/>
<dbReference type="GO" id="GO:0005524">
    <property type="term" value="F:ATP binding"/>
    <property type="evidence" value="ECO:0007669"/>
    <property type="project" value="UniProtKB-KW"/>
</dbReference>
<protein>
    <submittedName>
        <fullName evidence="9">tRNA glutamyl-Q synthetase</fullName>
    </submittedName>
</protein>
<dbReference type="GO" id="GO:0006424">
    <property type="term" value="P:glutamyl-tRNA aminoacylation"/>
    <property type="evidence" value="ECO:0007669"/>
    <property type="project" value="TreeGrafter"/>
</dbReference>
<organism evidence="9">
    <name type="scientific">Microvirga ossetica</name>
    <dbReference type="NCBI Taxonomy" id="1882682"/>
    <lineage>
        <taxon>Bacteria</taxon>
        <taxon>Pseudomonadati</taxon>
        <taxon>Pseudomonadota</taxon>
        <taxon>Alphaproteobacteria</taxon>
        <taxon>Hyphomicrobiales</taxon>
        <taxon>Methylobacteriaceae</taxon>
        <taxon>Microvirga</taxon>
    </lineage>
</organism>
<dbReference type="OrthoDB" id="9807503at2"/>
<keyword evidence="7" id="KW-0648">Protein biosynthesis</keyword>
<keyword evidence="6 7" id="KW-0030">Aminoacyl-tRNA synthetase</keyword>
<gene>
    <name evidence="9" type="ORF">BB934_09365</name>
</gene>
<dbReference type="NCBIfam" id="NF004315">
    <property type="entry name" value="PRK05710.1-4"/>
    <property type="match status" value="1"/>
</dbReference>
<name>A0A1B2EEL0_9HYPH</name>
<feature type="domain" description="Glutamyl/glutaminyl-tRNA synthetase class Ib catalytic" evidence="8">
    <location>
        <begin position="6"/>
        <end position="283"/>
    </location>
</feature>
<dbReference type="PRINTS" id="PR00987">
    <property type="entry name" value="TRNASYNTHGLU"/>
</dbReference>
<dbReference type="PANTHER" id="PTHR43311:SF1">
    <property type="entry name" value="GLUTAMYL-Q TRNA(ASP) SYNTHETASE"/>
    <property type="match status" value="1"/>
</dbReference>
<keyword evidence="2" id="KW-0479">Metal-binding</keyword>
<dbReference type="AlphaFoldDB" id="A0A1B2EEL0"/>
<keyword evidence="1 7" id="KW-0436">Ligase</keyword>
<evidence type="ECO:0000256" key="6">
    <source>
        <dbReference type="ARBA" id="ARBA00023146"/>
    </source>
</evidence>
<dbReference type="GO" id="GO:0004818">
    <property type="term" value="F:glutamate-tRNA ligase activity"/>
    <property type="evidence" value="ECO:0007669"/>
    <property type="project" value="TreeGrafter"/>
</dbReference>
<reference evidence="9" key="1">
    <citation type="submission" date="2016-07" db="EMBL/GenBank/DDBJ databases">
        <title>Microvirga ossetica sp. nov. a new species of rhizobia isolated from root nodules of the legume species Vicia alpestris Steven originated from North Ossetia region in the Caucasus.</title>
        <authorList>
            <person name="Safronova V.I."/>
            <person name="Kuznetsova I.G."/>
            <person name="Sazanova A.L."/>
            <person name="Belimov A."/>
            <person name="Andronov E."/>
            <person name="Osledkin Y.S."/>
            <person name="Onishchuk O.P."/>
            <person name="Kurchak O.N."/>
            <person name="Shaposhnikov A.I."/>
            <person name="Willems A."/>
            <person name="Tikhonovich I.A."/>
        </authorList>
    </citation>
    <scope>NUCLEOTIDE SEQUENCE [LARGE SCALE GENOMIC DNA]</scope>
    <source>
        <strain evidence="9">V5/3M</strain>
    </source>
</reference>
<keyword evidence="5 7" id="KW-0067">ATP-binding</keyword>
<dbReference type="Pfam" id="PF00749">
    <property type="entry name" value="tRNA-synt_1c"/>
    <property type="match status" value="1"/>
</dbReference>
<evidence type="ECO:0000256" key="3">
    <source>
        <dbReference type="ARBA" id="ARBA00022741"/>
    </source>
</evidence>
<sequence length="290" mass="32988">MTKPVFRFAPSPNGRLHLGHAYSALLNADFAKRFGGRFLLRIEDIDIARCRPEFEAAIYEDLAWLGLVWESPVRRQSEHFSDYRAAFLRLKERGAVYPCFCSRKEITAAIACQETETDRPWPRDPDGTPLYPGTCRNLSDEEAERRIASGEPHAWRLDSAQLQRMLPGPYRYRRFDREGREEIVAADPWRWGDTVVVRKETPTSYHFSVVLDDALQGITHVVRGQDLEAATDLHVLLQTLLGLPTPLYHHHGLVLDQTGDKLAKSRQSTSLAEARAAGLDPQAIRQRLGF</sequence>
<evidence type="ECO:0000256" key="5">
    <source>
        <dbReference type="ARBA" id="ARBA00022840"/>
    </source>
</evidence>
<dbReference type="PROSITE" id="PS00178">
    <property type="entry name" value="AA_TRNA_LIGASE_I"/>
    <property type="match status" value="1"/>
</dbReference>
<evidence type="ECO:0000256" key="7">
    <source>
        <dbReference type="RuleBase" id="RU363037"/>
    </source>
</evidence>
<dbReference type="EMBL" id="CP016616">
    <property type="protein sequence ID" value="ANY78410.1"/>
    <property type="molecule type" value="Genomic_DNA"/>
</dbReference>
<dbReference type="GO" id="GO:0005829">
    <property type="term" value="C:cytosol"/>
    <property type="evidence" value="ECO:0007669"/>
    <property type="project" value="TreeGrafter"/>
</dbReference>
<evidence type="ECO:0000256" key="2">
    <source>
        <dbReference type="ARBA" id="ARBA00022723"/>
    </source>
</evidence>
<dbReference type="InterPro" id="IPR001412">
    <property type="entry name" value="aa-tRNA-synth_I_CS"/>
</dbReference>
<comment type="similarity">
    <text evidence="7">Belongs to the class-I aminoacyl-tRNA synthetase family.</text>
</comment>
<evidence type="ECO:0000256" key="4">
    <source>
        <dbReference type="ARBA" id="ARBA00022833"/>
    </source>
</evidence>
<dbReference type="Gene3D" id="3.40.50.620">
    <property type="entry name" value="HUPs"/>
    <property type="match status" value="1"/>
</dbReference>
<dbReference type="InterPro" id="IPR020058">
    <property type="entry name" value="Glu/Gln-tRNA-synth_Ib_cat-dom"/>
</dbReference>
<evidence type="ECO:0000259" key="8">
    <source>
        <dbReference type="Pfam" id="PF00749"/>
    </source>
</evidence>
<accession>A0A1B2EEL0</accession>
<dbReference type="RefSeq" id="WP_099509402.1">
    <property type="nucleotide sequence ID" value="NZ_CP016616.1"/>
</dbReference>
<dbReference type="PANTHER" id="PTHR43311">
    <property type="entry name" value="GLUTAMATE--TRNA LIGASE"/>
    <property type="match status" value="1"/>
</dbReference>
<evidence type="ECO:0000313" key="9">
    <source>
        <dbReference type="EMBL" id="ANY78410.1"/>
    </source>
</evidence>
<dbReference type="InterPro" id="IPR049940">
    <property type="entry name" value="GluQ/Sye"/>
</dbReference>
<keyword evidence="4" id="KW-0862">Zinc</keyword>
<evidence type="ECO:0000256" key="1">
    <source>
        <dbReference type="ARBA" id="ARBA00022598"/>
    </source>
</evidence>
<dbReference type="InterPro" id="IPR014729">
    <property type="entry name" value="Rossmann-like_a/b/a_fold"/>
</dbReference>
<dbReference type="SUPFAM" id="SSF52374">
    <property type="entry name" value="Nucleotidylyl transferase"/>
    <property type="match status" value="1"/>
</dbReference>
<proteinExistence type="inferred from homology"/>
<keyword evidence="3 7" id="KW-0547">Nucleotide-binding</keyword>